<keyword evidence="2" id="KW-1185">Reference proteome</keyword>
<accession>A0ACA9LP53</accession>
<feature type="non-terminal residue" evidence="1">
    <location>
        <position position="1"/>
    </location>
</feature>
<dbReference type="Proteomes" id="UP000789366">
    <property type="component" value="Unassembled WGS sequence"/>
</dbReference>
<name>A0ACA9LP53_9GLOM</name>
<evidence type="ECO:0000313" key="2">
    <source>
        <dbReference type="Proteomes" id="UP000789366"/>
    </source>
</evidence>
<dbReference type="EMBL" id="CAJVPW010004555">
    <property type="protein sequence ID" value="CAG8542157.1"/>
    <property type="molecule type" value="Genomic_DNA"/>
</dbReference>
<organism evidence="1 2">
    <name type="scientific">Cetraspora pellucida</name>
    <dbReference type="NCBI Taxonomy" id="1433469"/>
    <lineage>
        <taxon>Eukaryota</taxon>
        <taxon>Fungi</taxon>
        <taxon>Fungi incertae sedis</taxon>
        <taxon>Mucoromycota</taxon>
        <taxon>Glomeromycotina</taxon>
        <taxon>Glomeromycetes</taxon>
        <taxon>Diversisporales</taxon>
        <taxon>Gigasporaceae</taxon>
        <taxon>Cetraspora</taxon>
    </lineage>
</organism>
<comment type="caution">
    <text evidence="1">The sequence shown here is derived from an EMBL/GenBank/DDBJ whole genome shotgun (WGS) entry which is preliminary data.</text>
</comment>
<sequence length="619" mass="71357">EPSPNEENNNDDASSFMAFLEEVKEDYQNGDPQLCTTLNKFVIRYNAAKSKSISRLSSFLYDINRNIDPMARVKSGVPIRVQIESIKGVKEMDTMKHRIYRQLQENVSWMINSSNPTPLAFFRITYPSIRGRALTKYSKTLSKAIEQTSHNKEHQEKLIILLKKFDDGEFDEDWEIWWKEKKMIEVHHNIQQANVDAHSKLNTKLKNQGSKRSTTKEFSDDDDDYEDYREIDSDEEDFEETEEDGNVFEEQDDNAFEEQDDNGKVLKKTKIVHEDFHETGGNFVIEDVFPKIDHIIGDETFPEINHYIEDVTFPGEDCSMDDTSWILKTGTNVSKVLKQYCEKIPAKSAFLYPAYFGVLDLSGEDVEVRNLFTNGEWEEMVSDFKGSIKLDDLLNEEQYPFFDLMDRMSQALKTATDDIITEIESNCVIKRLSASMSEGHFSSAFTNMITKGIMTYEQYFTYDEGEIQSLASAFVANMPSEPTERSIIGQKCDFRVRKDGFEGLIGLRSGGIPEVHKSKKWMDKVDLSVAMRDVLLKEGLENNGVGVDEYRKLFTLGVHSFGFNYNLYAMDWKANDLWRLCPLKRTKLPQSKEQLLIIEDFVTSLLRIEVGNRVVIVAN</sequence>
<proteinExistence type="predicted"/>
<protein>
    <submittedName>
        <fullName evidence="1">13869_t:CDS:1</fullName>
    </submittedName>
</protein>
<evidence type="ECO:0000313" key="1">
    <source>
        <dbReference type="EMBL" id="CAG8542157.1"/>
    </source>
</evidence>
<gene>
    <name evidence="1" type="ORF">SPELUC_LOCUS4850</name>
</gene>
<reference evidence="1" key="1">
    <citation type="submission" date="2021-06" db="EMBL/GenBank/DDBJ databases">
        <authorList>
            <person name="Kallberg Y."/>
            <person name="Tangrot J."/>
            <person name="Rosling A."/>
        </authorList>
    </citation>
    <scope>NUCLEOTIDE SEQUENCE</scope>
    <source>
        <strain evidence="1">28 12/20/2015</strain>
    </source>
</reference>